<protein>
    <submittedName>
        <fullName evidence="3">Uncharacterized protein</fullName>
    </submittedName>
</protein>
<evidence type="ECO:0000313" key="3">
    <source>
        <dbReference type="EMBL" id="VVV56738.1"/>
    </source>
</evidence>
<dbReference type="InterPro" id="IPR006553">
    <property type="entry name" value="Leu-rich_rpt_Cys-con_subtyp"/>
</dbReference>
<dbReference type="SMART" id="SM00367">
    <property type="entry name" value="LRR_CC"/>
    <property type="match status" value="10"/>
</dbReference>
<feature type="domain" description="F-box/LRR-repeat protein 15-like leucin rich repeat" evidence="2">
    <location>
        <begin position="152"/>
        <end position="269"/>
    </location>
</feature>
<name>A0A5K0WWI4_9MAGN</name>
<feature type="domain" description="F-box" evidence="1">
    <location>
        <begin position="14"/>
        <end position="45"/>
    </location>
</feature>
<dbReference type="GO" id="GO:0031146">
    <property type="term" value="P:SCF-dependent proteasomal ubiquitin-dependent protein catabolic process"/>
    <property type="evidence" value="ECO:0007669"/>
    <property type="project" value="TreeGrafter"/>
</dbReference>
<dbReference type="OMA" id="FINCSAT"/>
<dbReference type="SUPFAM" id="SSF81383">
    <property type="entry name" value="F-box domain"/>
    <property type="match status" value="1"/>
</dbReference>
<dbReference type="Pfam" id="PF25372">
    <property type="entry name" value="DUF7885"/>
    <property type="match status" value="1"/>
</dbReference>
<dbReference type="Pfam" id="PF12937">
    <property type="entry name" value="F-box-like"/>
    <property type="match status" value="1"/>
</dbReference>
<dbReference type="Gene3D" id="3.80.10.10">
    <property type="entry name" value="Ribonuclease Inhibitor"/>
    <property type="match status" value="3"/>
</dbReference>
<accession>A0A5K0WWI4</accession>
<dbReference type="InterPro" id="IPR032675">
    <property type="entry name" value="LRR_dom_sf"/>
</dbReference>
<dbReference type="Gramene" id="NC10G0144340.1">
    <property type="protein sequence ID" value="NC10G0144340.1:cds"/>
    <property type="gene ID" value="NC10G0144340"/>
</dbReference>
<dbReference type="GO" id="GO:0019005">
    <property type="term" value="C:SCF ubiquitin ligase complex"/>
    <property type="evidence" value="ECO:0007669"/>
    <property type="project" value="TreeGrafter"/>
</dbReference>
<evidence type="ECO:0000259" key="2">
    <source>
        <dbReference type="Pfam" id="PF25372"/>
    </source>
</evidence>
<evidence type="ECO:0000259" key="1">
    <source>
        <dbReference type="Pfam" id="PF12937"/>
    </source>
</evidence>
<organism evidence="3">
    <name type="scientific">Nymphaea colorata</name>
    <name type="common">pocket water lily</name>
    <dbReference type="NCBI Taxonomy" id="210225"/>
    <lineage>
        <taxon>Eukaryota</taxon>
        <taxon>Viridiplantae</taxon>
        <taxon>Streptophyta</taxon>
        <taxon>Embryophyta</taxon>
        <taxon>Tracheophyta</taxon>
        <taxon>Spermatophyta</taxon>
        <taxon>Magnoliopsida</taxon>
        <taxon>Nymphaeales</taxon>
        <taxon>Nymphaeaceae</taxon>
        <taxon>Nymphaea</taxon>
    </lineage>
</organism>
<dbReference type="InterPro" id="IPR001810">
    <property type="entry name" value="F-box_dom"/>
</dbReference>
<dbReference type="InterPro" id="IPR036047">
    <property type="entry name" value="F-box-like_dom_sf"/>
</dbReference>
<dbReference type="SUPFAM" id="SSF52047">
    <property type="entry name" value="RNI-like"/>
    <property type="match status" value="2"/>
</dbReference>
<dbReference type="Gene3D" id="1.20.1280.50">
    <property type="match status" value="1"/>
</dbReference>
<dbReference type="InterPro" id="IPR057207">
    <property type="entry name" value="FBXL15_LRR"/>
</dbReference>
<dbReference type="EMBL" id="LR721775">
    <property type="protein sequence ID" value="VVV56738.1"/>
    <property type="molecule type" value="Genomic_DNA"/>
</dbReference>
<reference evidence="3" key="1">
    <citation type="submission" date="2019-09" db="EMBL/GenBank/DDBJ databases">
        <authorList>
            <person name="Zhang L."/>
        </authorList>
    </citation>
    <scope>NUCLEOTIDE SEQUENCE</scope>
</reference>
<dbReference type="OrthoDB" id="550575at2759"/>
<gene>
    <name evidence="3" type="ORF">NYM_LOCUS4519</name>
</gene>
<proteinExistence type="predicted"/>
<dbReference type="AlphaFoldDB" id="A0A5K0WWI4"/>
<sequence length="558" mass="60662">MEKDDSDNRGNPFNGLPDECILEIFSFNPGPADRWQCAAVCKKWLLLQAHMKRSDFKMEPPSQSSRLRRCLEGSHAVDTRLAAMAVRKWGRGIVGDLSIRGDFLEESSCLPPYGVTDRGLDIVGSGFPCLRSLSLWGCLHITNKGLVCVSKGCAQLEKLDLCECPLITDEGMVAVARGLKKLTTLSLDSCQSIGNISLKAFGTHTPTLHSISVKGCRLVGDEGVLAILAGLPNLKRLRLAQLRSNLHAVLAILRHCKTLTSLSLEDCSFQSSGAGQRDSNCTIGEDQGVGFPESPSRWGLTRIGALGKECANLKNVTISGCTTLNDEELIELGQRVVGLEKLTLEGCKRVSFSGLVEFLTRHAKNLKALKLVKCSRVVEPRNWLPPTSSPSCNRLESLTVGFCFSLRDGFFGWLGRVCCNVREVELVGLRDLSDRGVTGLLMGCGKRTRTLDRVGLNGCSGLTDLAILEIARSFGAELKSVGLSECVGLTSLSLQIIAFYCAELRDLDASGNALKDGDLVHLDRLVWLTNLNLKNCPGLSKKALNSFEGSHFECDLVY</sequence>
<dbReference type="PANTHER" id="PTHR13318">
    <property type="entry name" value="PARTNER OF PAIRED, ISOFORM B-RELATED"/>
    <property type="match status" value="1"/>
</dbReference>